<name>A0A6V4CZP1_9EUKA</name>
<sequence length="106" mass="10741">MMQLNHVKLVSSHNLGGCRSMGDAAVDERPHGRPAAAGALAADGGGSSNATGCALWAVSGWHRAGKVIGCVACMQGVHGIALRAIDGQMCCPGESVLPSRQCFGLL</sequence>
<accession>A0A6V4CZP1</accession>
<gene>
    <name evidence="1" type="ORF">CPOL0286_LOCUS2079</name>
</gene>
<proteinExistence type="predicted"/>
<evidence type="ECO:0000313" key="1">
    <source>
        <dbReference type="EMBL" id="CAE2196725.1"/>
    </source>
</evidence>
<dbReference type="EMBL" id="HBKO01004206">
    <property type="protein sequence ID" value="CAE2196725.1"/>
    <property type="molecule type" value="Transcribed_RNA"/>
</dbReference>
<organism evidence="1">
    <name type="scientific">Prymnesium polylepis</name>
    <dbReference type="NCBI Taxonomy" id="72548"/>
    <lineage>
        <taxon>Eukaryota</taxon>
        <taxon>Haptista</taxon>
        <taxon>Haptophyta</taxon>
        <taxon>Prymnesiophyceae</taxon>
        <taxon>Prymnesiales</taxon>
        <taxon>Prymnesiaceae</taxon>
        <taxon>Prymnesium</taxon>
    </lineage>
</organism>
<reference evidence="1" key="1">
    <citation type="submission" date="2021-01" db="EMBL/GenBank/DDBJ databases">
        <authorList>
            <person name="Corre E."/>
            <person name="Pelletier E."/>
            <person name="Niang G."/>
            <person name="Scheremetjew M."/>
            <person name="Finn R."/>
            <person name="Kale V."/>
            <person name="Holt S."/>
            <person name="Cochrane G."/>
            <person name="Meng A."/>
            <person name="Brown T."/>
            <person name="Cohen L."/>
        </authorList>
    </citation>
    <scope>NUCLEOTIDE SEQUENCE</scope>
    <source>
        <strain evidence="1">UIO037</strain>
    </source>
</reference>
<dbReference type="AlphaFoldDB" id="A0A6V4CZP1"/>
<protein>
    <submittedName>
        <fullName evidence="1">Uncharacterized protein</fullName>
    </submittedName>
</protein>